<comment type="caution">
    <text evidence="1">The sequence shown here is derived from an EMBL/GenBank/DDBJ whole genome shotgun (WGS) entry which is preliminary data.</text>
</comment>
<protein>
    <submittedName>
        <fullName evidence="1">Uncharacterized protein</fullName>
    </submittedName>
</protein>
<dbReference type="Pfam" id="PF19686">
    <property type="entry name" value="DUF6188"/>
    <property type="match status" value="1"/>
</dbReference>
<dbReference type="EMBL" id="PVTL01000007">
    <property type="protein sequence ID" value="PRY67157.1"/>
    <property type="molecule type" value="Genomic_DNA"/>
</dbReference>
<organism evidence="1 2">
    <name type="scientific">Glaciihabitans tibetensis</name>
    <dbReference type="NCBI Taxonomy" id="1266600"/>
    <lineage>
        <taxon>Bacteria</taxon>
        <taxon>Bacillati</taxon>
        <taxon>Actinomycetota</taxon>
        <taxon>Actinomycetes</taxon>
        <taxon>Micrococcales</taxon>
        <taxon>Microbacteriaceae</taxon>
        <taxon>Glaciihabitans</taxon>
    </lineage>
</organism>
<gene>
    <name evidence="1" type="ORF">B0I08_10750</name>
</gene>
<reference evidence="1 2" key="1">
    <citation type="submission" date="2018-03" db="EMBL/GenBank/DDBJ databases">
        <title>Genomic Encyclopedia of Type Strains, Phase III (KMG-III): the genomes of soil and plant-associated and newly described type strains.</title>
        <authorList>
            <person name="Whitman W."/>
        </authorList>
    </citation>
    <scope>NUCLEOTIDE SEQUENCE [LARGE SCALE GENOMIC DNA]</scope>
    <source>
        <strain evidence="1 2">CGMCC 1.12484</strain>
    </source>
</reference>
<keyword evidence="2" id="KW-1185">Reference proteome</keyword>
<sequence>MALDVHEPRHTGRVANTSRGAILLKIRNEFVTQLRFDFAFTVVTESSETRIESPFHLVRPDAHTHVIDPEHPSHPDELLMLHKTDVDADCFVDGSLELRFSNGYTVTVMPDIEFEAWTLTRRNGELAVATPGGGLTTFGPRV</sequence>
<accession>A0A2T0VAT8</accession>
<dbReference type="RefSeq" id="WP_181243413.1">
    <property type="nucleotide sequence ID" value="NZ_PVTL01000007.1"/>
</dbReference>
<proteinExistence type="predicted"/>
<evidence type="ECO:0000313" key="1">
    <source>
        <dbReference type="EMBL" id="PRY67157.1"/>
    </source>
</evidence>
<evidence type="ECO:0000313" key="2">
    <source>
        <dbReference type="Proteomes" id="UP000237983"/>
    </source>
</evidence>
<dbReference type="InterPro" id="IPR046179">
    <property type="entry name" value="DUF6188"/>
</dbReference>
<dbReference type="Proteomes" id="UP000237983">
    <property type="component" value="Unassembled WGS sequence"/>
</dbReference>
<dbReference type="AlphaFoldDB" id="A0A2T0VAT8"/>
<name>A0A2T0VAT8_9MICO</name>